<dbReference type="Gene3D" id="1.10.510.10">
    <property type="entry name" value="Transferase(Phosphotransferase) domain 1"/>
    <property type="match status" value="1"/>
</dbReference>
<evidence type="ECO:0000313" key="3">
    <source>
        <dbReference type="Proteomes" id="UP000196440"/>
    </source>
</evidence>
<accession>A0A209A5Q6</accession>
<reference evidence="2 3" key="1">
    <citation type="submission" date="2017-05" db="EMBL/GenBank/DDBJ databases">
        <title>Whole genome sequencing of Yersinia kristensenii.</title>
        <authorList>
            <person name="Campioni F."/>
        </authorList>
    </citation>
    <scope>NUCLEOTIDE SEQUENCE [LARGE SCALE GENOMIC DNA]</scope>
    <source>
        <strain evidence="2 3">CFSAN060536</strain>
    </source>
</reference>
<evidence type="ECO:0000313" key="2">
    <source>
        <dbReference type="EMBL" id="OVZ88066.1"/>
    </source>
</evidence>
<comment type="caution">
    <text evidence="2">The sequence shown here is derived from an EMBL/GenBank/DDBJ whole genome shotgun (WGS) entry which is preliminary data.</text>
</comment>
<dbReference type="InterPro" id="IPR054466">
    <property type="entry name" value="OspG_kinase"/>
</dbReference>
<dbReference type="Pfam" id="PF22303">
    <property type="entry name" value="OspG_kinase"/>
    <property type="match status" value="1"/>
</dbReference>
<feature type="domain" description="Kinase OspG kinase" evidence="1">
    <location>
        <begin position="842"/>
        <end position="977"/>
    </location>
</feature>
<dbReference type="InterPro" id="IPR011009">
    <property type="entry name" value="Kinase-like_dom_sf"/>
</dbReference>
<gene>
    <name evidence="2" type="ORF">CBW57_06085</name>
</gene>
<dbReference type="Proteomes" id="UP000196440">
    <property type="component" value="Unassembled WGS sequence"/>
</dbReference>
<proteinExistence type="predicted"/>
<evidence type="ECO:0000259" key="1">
    <source>
        <dbReference type="Pfam" id="PF22303"/>
    </source>
</evidence>
<dbReference type="Gene3D" id="3.30.200.20">
    <property type="entry name" value="Phosphorylase Kinase, domain 1"/>
    <property type="match status" value="1"/>
</dbReference>
<name>A0A209A5Q6_YERIN</name>
<sequence>MLKETQLCSWAVAQAWSAPFMAQPWAPQIAEDNIAMLTLSSIMAELTSLMEEKTIPLKVTAKDHVLLEKMAKELPNVSSTSDLVFSQAMQLIDGARDLDQKTWAQQFPAISDARVGRIVDFYLQLHDVEGVEYAGNVDDLMHLRPGLTAAQGYEKARVISLEREAFFRLSQKGLTLSTEEKLTPLAALSLAWWLHQKHQPTLVELSSAIHRPENKEVKLQAAILYNHSHYGNRYGDVAGISTADLNNWGLEQLGAPELPVSRAVRALRVIHEGMDARPAILQAPQAYLANGFAPKNAQGRYLKSQSPELGEMILNGCGQIGFDACSQQDFTQFLDFEHAVGSLVFSLKTTLKLHYQLQGKALDGLESKSPEQLYTLLLREEEQLHQTGGTRHSPTAIFLSHFSQSNEIEPLTLGEAASVIKRTAGSMDVSHLSKDIQTAFDSIKQLADNIVAGTAIDVEHERFVSGLKSLAQRLKPDHPLHKLAHYRLYKSEQEKIQRQLDYLNMRLAYSHLPDAFDDEQAIREILTEAGVRKIDDSRAYYYRYSDPHKQNDSPVNEFKRRRDASNRFVANMSMPGKNSRSIDVFKTMAAKKAEYNAKIKADQIGFEWAVRSLAIKILIDEGQRPEGDALQNKINDIIEGYRPESENSRFWGNAWTSLENHWVCKLPLPNPMCTIARVEGPRYRNENENMAAGMVAMVMEAGQLRGMERGVKLIENSPLGVKPSGSLAPPPRPVIPSRLPVAEGEVMPNRQIIQSPHGKPVEVQWVELKDPLASGGMREARVRQGGGATYWEVDLTTGKDLGVVLKQGPEFIKPGRLPGGGPLLSKTAHPEFNPAIKLGKKIGSGLTAEIYLDANNPGFVLKKISTRDTFLIDKVFKKEVEFFNRYYGESSAELIKQDNQHYIRMYRVPGKTLTEINTKIFPPGAKGRFLSMMDDLGTHKIIHNDLNFNNILYDKKTNTFYPIDFGDAEDGIYSLSDPNSGKQHWGIKMRVGFILEHIEEYALT</sequence>
<dbReference type="AlphaFoldDB" id="A0A209A5Q6"/>
<dbReference type="SUPFAM" id="SSF56112">
    <property type="entry name" value="Protein kinase-like (PK-like)"/>
    <property type="match status" value="1"/>
</dbReference>
<protein>
    <recommendedName>
        <fullName evidence="1">Kinase OspG kinase domain-containing protein</fullName>
    </recommendedName>
</protein>
<dbReference type="RefSeq" id="WP_087815551.1">
    <property type="nucleotide sequence ID" value="NZ_CBCPKE010000020.1"/>
</dbReference>
<organism evidence="2 3">
    <name type="scientific">Yersinia intermedia</name>
    <dbReference type="NCBI Taxonomy" id="631"/>
    <lineage>
        <taxon>Bacteria</taxon>
        <taxon>Pseudomonadati</taxon>
        <taxon>Pseudomonadota</taxon>
        <taxon>Gammaproteobacteria</taxon>
        <taxon>Enterobacterales</taxon>
        <taxon>Yersiniaceae</taxon>
        <taxon>Yersinia</taxon>
    </lineage>
</organism>
<dbReference type="EMBL" id="NHOI01000008">
    <property type="protein sequence ID" value="OVZ88066.1"/>
    <property type="molecule type" value="Genomic_DNA"/>
</dbReference>